<evidence type="ECO:0000256" key="5">
    <source>
        <dbReference type="HAMAP-Rule" id="MF_00376"/>
    </source>
</evidence>
<dbReference type="NCBIfam" id="TIGR00152">
    <property type="entry name" value="dephospho-CoA kinase"/>
    <property type="match status" value="1"/>
</dbReference>
<dbReference type="OrthoDB" id="9812943at2"/>
<keyword evidence="5 7" id="KW-0808">Transferase</keyword>
<dbReference type="EMBL" id="UGOD01000001">
    <property type="protein sequence ID" value="STX51369.1"/>
    <property type="molecule type" value="Genomic_DNA"/>
</dbReference>
<dbReference type="AlphaFoldDB" id="A0A378JME8"/>
<evidence type="ECO:0000256" key="3">
    <source>
        <dbReference type="ARBA" id="ARBA00022840"/>
    </source>
</evidence>
<dbReference type="EC" id="2.7.1.24" evidence="5 6"/>
<dbReference type="Pfam" id="PF01121">
    <property type="entry name" value="CoaE"/>
    <property type="match status" value="1"/>
</dbReference>
<comment type="similarity">
    <text evidence="1 5">Belongs to the CoaE family.</text>
</comment>
<dbReference type="GO" id="GO:0004140">
    <property type="term" value="F:dephospho-CoA kinase activity"/>
    <property type="evidence" value="ECO:0007669"/>
    <property type="project" value="UniProtKB-UniRule"/>
</dbReference>
<proteinExistence type="inferred from homology"/>
<dbReference type="InterPro" id="IPR001977">
    <property type="entry name" value="Depp_CoAkinase"/>
</dbReference>
<gene>
    <name evidence="5 7" type="primary">coaE</name>
    <name evidence="7" type="ORF">NCTC13316_01464</name>
</gene>
<dbReference type="PANTHER" id="PTHR10695:SF46">
    <property type="entry name" value="BIFUNCTIONAL COENZYME A SYNTHASE-RELATED"/>
    <property type="match status" value="1"/>
</dbReference>
<dbReference type="Proteomes" id="UP000254794">
    <property type="component" value="Unassembled WGS sequence"/>
</dbReference>
<evidence type="ECO:0000256" key="4">
    <source>
        <dbReference type="ARBA" id="ARBA00022993"/>
    </source>
</evidence>
<dbReference type="GO" id="GO:0005524">
    <property type="term" value="F:ATP binding"/>
    <property type="evidence" value="ECO:0007669"/>
    <property type="project" value="UniProtKB-UniRule"/>
</dbReference>
<evidence type="ECO:0000313" key="7">
    <source>
        <dbReference type="EMBL" id="STX51369.1"/>
    </source>
</evidence>
<keyword evidence="8" id="KW-1185">Reference proteome</keyword>
<organism evidence="7 8">
    <name type="scientific">Legionella busanensis</name>
    <dbReference type="NCBI Taxonomy" id="190655"/>
    <lineage>
        <taxon>Bacteria</taxon>
        <taxon>Pseudomonadati</taxon>
        <taxon>Pseudomonadota</taxon>
        <taxon>Gammaproteobacteria</taxon>
        <taxon>Legionellales</taxon>
        <taxon>Legionellaceae</taxon>
        <taxon>Legionella</taxon>
    </lineage>
</organism>
<comment type="function">
    <text evidence="5">Catalyzes the phosphorylation of the 3'-hydroxyl group of dephosphocoenzyme A to form coenzyme A.</text>
</comment>
<dbReference type="Gene3D" id="3.40.50.300">
    <property type="entry name" value="P-loop containing nucleotide triphosphate hydrolases"/>
    <property type="match status" value="1"/>
</dbReference>
<dbReference type="InterPro" id="IPR027417">
    <property type="entry name" value="P-loop_NTPase"/>
</dbReference>
<keyword evidence="2 5" id="KW-0547">Nucleotide-binding</keyword>
<evidence type="ECO:0000256" key="6">
    <source>
        <dbReference type="NCBIfam" id="TIGR00152"/>
    </source>
</evidence>
<dbReference type="UniPathway" id="UPA00241">
    <property type="reaction ID" value="UER00356"/>
</dbReference>
<comment type="catalytic activity">
    <reaction evidence="5">
        <text>3'-dephospho-CoA + ATP = ADP + CoA + H(+)</text>
        <dbReference type="Rhea" id="RHEA:18245"/>
        <dbReference type="ChEBI" id="CHEBI:15378"/>
        <dbReference type="ChEBI" id="CHEBI:30616"/>
        <dbReference type="ChEBI" id="CHEBI:57287"/>
        <dbReference type="ChEBI" id="CHEBI:57328"/>
        <dbReference type="ChEBI" id="CHEBI:456216"/>
        <dbReference type="EC" id="2.7.1.24"/>
    </reaction>
</comment>
<protein>
    <recommendedName>
        <fullName evidence="5 6">Dephospho-CoA kinase</fullName>
        <ecNumber evidence="5 6">2.7.1.24</ecNumber>
    </recommendedName>
    <alternativeName>
        <fullName evidence="5">Dephosphocoenzyme A kinase</fullName>
    </alternativeName>
</protein>
<feature type="binding site" evidence="5">
    <location>
        <begin position="11"/>
        <end position="16"/>
    </location>
    <ligand>
        <name>ATP</name>
        <dbReference type="ChEBI" id="CHEBI:30616"/>
    </ligand>
</feature>
<accession>A0A378JME8</accession>
<dbReference type="SUPFAM" id="SSF52540">
    <property type="entry name" value="P-loop containing nucleoside triphosphate hydrolases"/>
    <property type="match status" value="1"/>
</dbReference>
<comment type="subcellular location">
    <subcellularLocation>
        <location evidence="5">Cytoplasm</location>
    </subcellularLocation>
</comment>
<sequence>MFCIGLTGNIGSGKSTAISFFKSLGATVIIADEIARQITAPAQPALQKIIEHFGLSVITSEGQLNRAQLREIIFNNKEERLWLESLLHPLIRQTIENKIKNSQGPYCVIEIPLLTNRKDYPYLDRILVIFASPTMQVNRVVNRDSCSKEQVFAMLATQPQESLRLQLADDILLNDSSLEQLEANIRKLHGKYLQLAYEKSS</sequence>
<evidence type="ECO:0000256" key="1">
    <source>
        <dbReference type="ARBA" id="ARBA00009018"/>
    </source>
</evidence>
<dbReference type="GO" id="GO:0015937">
    <property type="term" value="P:coenzyme A biosynthetic process"/>
    <property type="evidence" value="ECO:0007669"/>
    <property type="project" value="UniProtKB-UniRule"/>
</dbReference>
<keyword evidence="5" id="KW-0963">Cytoplasm</keyword>
<name>A0A378JME8_9GAMM</name>
<dbReference type="HAMAP" id="MF_00376">
    <property type="entry name" value="Dephospho_CoA_kinase"/>
    <property type="match status" value="1"/>
</dbReference>
<evidence type="ECO:0000256" key="2">
    <source>
        <dbReference type="ARBA" id="ARBA00022741"/>
    </source>
</evidence>
<dbReference type="PANTHER" id="PTHR10695">
    <property type="entry name" value="DEPHOSPHO-COA KINASE-RELATED"/>
    <property type="match status" value="1"/>
</dbReference>
<keyword evidence="5 7" id="KW-0418">Kinase</keyword>
<dbReference type="CDD" id="cd02022">
    <property type="entry name" value="DPCK"/>
    <property type="match status" value="1"/>
</dbReference>
<comment type="pathway">
    <text evidence="5">Cofactor biosynthesis; coenzyme A biosynthesis; CoA from (R)-pantothenate: step 5/5.</text>
</comment>
<reference evidence="7 8" key="1">
    <citation type="submission" date="2018-06" db="EMBL/GenBank/DDBJ databases">
        <authorList>
            <consortium name="Pathogen Informatics"/>
            <person name="Doyle S."/>
        </authorList>
    </citation>
    <scope>NUCLEOTIDE SEQUENCE [LARGE SCALE GENOMIC DNA]</scope>
    <source>
        <strain evidence="7 8">NCTC13316</strain>
    </source>
</reference>
<evidence type="ECO:0000313" key="8">
    <source>
        <dbReference type="Proteomes" id="UP000254794"/>
    </source>
</evidence>
<dbReference type="PROSITE" id="PS51219">
    <property type="entry name" value="DPCK"/>
    <property type="match status" value="1"/>
</dbReference>
<keyword evidence="3 5" id="KW-0067">ATP-binding</keyword>
<keyword evidence="4 5" id="KW-0173">Coenzyme A biosynthesis</keyword>
<dbReference type="GO" id="GO:0005737">
    <property type="term" value="C:cytoplasm"/>
    <property type="evidence" value="ECO:0007669"/>
    <property type="project" value="UniProtKB-SubCell"/>
</dbReference>